<evidence type="ECO:0000313" key="2">
    <source>
        <dbReference type="Proteomes" id="UP001055879"/>
    </source>
</evidence>
<sequence>MVEGKEISSSNAMNNMISEISAELQREKQRNSELIIRISLLESQLQHQRDDDDDDDNHHLASHSNEQGGSQNARGRRFKKFKKQRTEAAGMVKIEDINMNSQTLCSQQNLDLRSGLVNWLNTNDHHFPNLENSKHTDSLLESEENSDDSHDVNDKDFNGNGIERKDVKDDEREGEKECTHSLCIGNSAVGYGETIEKERIHMKLSMQIKSQKMPFCPKEVTRILELKELFLKNAESHTIRKIIVFASLGIKHGCEDMYELDFDHFKILQKGDPYESPRNPSEHVVYENPGVRKKVFYPNRQNPAVCPIRILEEEKAMRPHDITCPSCLFLCIKYGGSTRNLPQQEYVRQRMGRNKLKSFGPIICRMAMLAHVRGGSFFFKALGITLLFMAGFSGDLVRLQTKYRNLDLLQKYCRTDEATEGK</sequence>
<protein>
    <submittedName>
        <fullName evidence="1">Uncharacterized protein</fullName>
    </submittedName>
</protein>
<reference evidence="2" key="1">
    <citation type="journal article" date="2022" name="Mol. Ecol. Resour.">
        <title>The genomes of chicory, endive, great burdock and yacon provide insights into Asteraceae palaeo-polyploidization history and plant inulin production.</title>
        <authorList>
            <person name="Fan W."/>
            <person name="Wang S."/>
            <person name="Wang H."/>
            <person name="Wang A."/>
            <person name="Jiang F."/>
            <person name="Liu H."/>
            <person name="Zhao H."/>
            <person name="Xu D."/>
            <person name="Zhang Y."/>
        </authorList>
    </citation>
    <scope>NUCLEOTIDE SEQUENCE [LARGE SCALE GENOMIC DNA]</scope>
    <source>
        <strain evidence="2">cv. Niubang</strain>
    </source>
</reference>
<accession>A0ACB8Y798</accession>
<reference evidence="1 2" key="2">
    <citation type="journal article" date="2022" name="Mol. Ecol. Resour.">
        <title>The genomes of chicory, endive, great burdock and yacon provide insights into Asteraceae paleo-polyploidization history and plant inulin production.</title>
        <authorList>
            <person name="Fan W."/>
            <person name="Wang S."/>
            <person name="Wang H."/>
            <person name="Wang A."/>
            <person name="Jiang F."/>
            <person name="Liu H."/>
            <person name="Zhao H."/>
            <person name="Xu D."/>
            <person name="Zhang Y."/>
        </authorList>
    </citation>
    <scope>NUCLEOTIDE SEQUENCE [LARGE SCALE GENOMIC DNA]</scope>
    <source>
        <strain evidence="2">cv. Niubang</strain>
    </source>
</reference>
<comment type="caution">
    <text evidence="1">The sequence shown here is derived from an EMBL/GenBank/DDBJ whole genome shotgun (WGS) entry which is preliminary data.</text>
</comment>
<proteinExistence type="predicted"/>
<evidence type="ECO:0000313" key="1">
    <source>
        <dbReference type="EMBL" id="KAI3680533.1"/>
    </source>
</evidence>
<name>A0ACB8Y798_ARCLA</name>
<dbReference type="EMBL" id="CM042059">
    <property type="protein sequence ID" value="KAI3680533.1"/>
    <property type="molecule type" value="Genomic_DNA"/>
</dbReference>
<organism evidence="1 2">
    <name type="scientific">Arctium lappa</name>
    <name type="common">Greater burdock</name>
    <name type="synonym">Lappa major</name>
    <dbReference type="NCBI Taxonomy" id="4217"/>
    <lineage>
        <taxon>Eukaryota</taxon>
        <taxon>Viridiplantae</taxon>
        <taxon>Streptophyta</taxon>
        <taxon>Embryophyta</taxon>
        <taxon>Tracheophyta</taxon>
        <taxon>Spermatophyta</taxon>
        <taxon>Magnoliopsida</taxon>
        <taxon>eudicotyledons</taxon>
        <taxon>Gunneridae</taxon>
        <taxon>Pentapetalae</taxon>
        <taxon>asterids</taxon>
        <taxon>campanulids</taxon>
        <taxon>Asterales</taxon>
        <taxon>Asteraceae</taxon>
        <taxon>Carduoideae</taxon>
        <taxon>Cardueae</taxon>
        <taxon>Arctiinae</taxon>
        <taxon>Arctium</taxon>
    </lineage>
</organism>
<gene>
    <name evidence="1" type="ORF">L6452_35305</name>
</gene>
<keyword evidence="2" id="KW-1185">Reference proteome</keyword>
<dbReference type="Proteomes" id="UP001055879">
    <property type="component" value="Linkage Group LG13"/>
</dbReference>